<dbReference type="SUPFAM" id="SSF50998">
    <property type="entry name" value="Quinoprotein alcohol dehydrogenase-like"/>
    <property type="match status" value="2"/>
</dbReference>
<evidence type="ECO:0000259" key="1">
    <source>
        <dbReference type="Pfam" id="PF13360"/>
    </source>
</evidence>
<dbReference type="RefSeq" id="WP_157590105.1">
    <property type="nucleotide sequence ID" value="NZ_WPIN01000022.1"/>
</dbReference>
<reference evidence="2 3" key="1">
    <citation type="submission" date="2019-12" db="EMBL/GenBank/DDBJ databases">
        <title>Spirosoma sp. HMF4905 genome sequencing and assembly.</title>
        <authorList>
            <person name="Kang H."/>
            <person name="Cha I."/>
            <person name="Kim H."/>
            <person name="Joh K."/>
        </authorList>
    </citation>
    <scope>NUCLEOTIDE SEQUENCE [LARGE SCALE GENOMIC DNA]</scope>
    <source>
        <strain evidence="2 3">HMF4905</strain>
    </source>
</reference>
<dbReference type="InterPro" id="IPR015943">
    <property type="entry name" value="WD40/YVTN_repeat-like_dom_sf"/>
</dbReference>
<name>A0A7K1SNB5_9BACT</name>
<dbReference type="PANTHER" id="PTHR34512:SF30">
    <property type="entry name" value="OUTER MEMBRANE PROTEIN ASSEMBLY FACTOR BAMB"/>
    <property type="match status" value="1"/>
</dbReference>
<feature type="domain" description="Pyrrolo-quinoline quinone repeat" evidence="1">
    <location>
        <begin position="312"/>
        <end position="418"/>
    </location>
</feature>
<dbReference type="Proteomes" id="UP000436006">
    <property type="component" value="Unassembled WGS sequence"/>
</dbReference>
<feature type="domain" description="Pyrrolo-quinoline quinone repeat" evidence="1">
    <location>
        <begin position="225"/>
        <end position="301"/>
    </location>
</feature>
<proteinExistence type="predicted"/>
<feature type="domain" description="Pyrrolo-quinoline quinone repeat" evidence="1">
    <location>
        <begin position="115"/>
        <end position="212"/>
    </location>
</feature>
<dbReference type="SMART" id="SM00564">
    <property type="entry name" value="PQQ"/>
    <property type="match status" value="8"/>
</dbReference>
<dbReference type="InterPro" id="IPR002372">
    <property type="entry name" value="PQQ_rpt_dom"/>
</dbReference>
<organism evidence="2 3">
    <name type="scientific">Spirosoma arboris</name>
    <dbReference type="NCBI Taxonomy" id="2682092"/>
    <lineage>
        <taxon>Bacteria</taxon>
        <taxon>Pseudomonadati</taxon>
        <taxon>Bacteroidota</taxon>
        <taxon>Cytophagia</taxon>
        <taxon>Cytophagales</taxon>
        <taxon>Cytophagaceae</taxon>
        <taxon>Spirosoma</taxon>
    </lineage>
</organism>
<protein>
    <submittedName>
        <fullName evidence="2">PQQ-binding-like beta-propeller repeat protein</fullName>
    </submittedName>
</protein>
<keyword evidence="3" id="KW-1185">Reference proteome</keyword>
<dbReference type="Gene3D" id="2.130.10.10">
    <property type="entry name" value="YVTN repeat-like/Quinoprotein amine dehydrogenase"/>
    <property type="match status" value="2"/>
</dbReference>
<dbReference type="InterPro" id="IPR011047">
    <property type="entry name" value="Quinoprotein_ADH-like_sf"/>
</dbReference>
<sequence>MTEYLSYLKKVVLLLIPLLQIAFGGHAQGLTTTSLIDGNWTDTSVWSCGCVPGAGDIVVLKHTITIPGSLSVSANYINYSGGSLAFSNQAFLHFDATIPSIVQDSSNIILLDNNRGYGLFAINAKDGTVKWNISDFSGNSYIGIIADQQNVYASDFGGVIYAFDIETGRKKWSVAVNGLSYSQSRPELVNDLIYAGSTQKNIYIYNRSDGTQKSVISTLTGIQPILVIDNSVVYAGTGDYDNKFYAFDANTGQQKWVYPVRKSFFSKPTVKDGIVYIGSIDGNLYALDATTGQKRWVFDTKYDVTSSPIALNGLVYIAGADGQLYALDTNSGQLAWSHKLSNDLVYSSPALSNNIVYINGDKYVFAFDAKTGQQKWSFETGFSYSTPTIVNDVVYAGGDTYLFAIDAKTGLLKWKYNTGDYFYYNNPVVITNQGKVYRGYGDVHP</sequence>
<dbReference type="AlphaFoldDB" id="A0A7K1SNB5"/>
<dbReference type="Pfam" id="PF13360">
    <property type="entry name" value="PQQ_2"/>
    <property type="match status" value="3"/>
</dbReference>
<dbReference type="PANTHER" id="PTHR34512">
    <property type="entry name" value="CELL SURFACE PROTEIN"/>
    <property type="match status" value="1"/>
</dbReference>
<comment type="caution">
    <text evidence="2">The sequence shown here is derived from an EMBL/GenBank/DDBJ whole genome shotgun (WGS) entry which is preliminary data.</text>
</comment>
<gene>
    <name evidence="2" type="ORF">GO755_35045</name>
</gene>
<dbReference type="EMBL" id="WPIN01000022">
    <property type="protein sequence ID" value="MVM35292.1"/>
    <property type="molecule type" value="Genomic_DNA"/>
</dbReference>
<evidence type="ECO:0000313" key="3">
    <source>
        <dbReference type="Proteomes" id="UP000436006"/>
    </source>
</evidence>
<dbReference type="Gene3D" id="2.40.10.480">
    <property type="match status" value="1"/>
</dbReference>
<accession>A0A7K1SNB5</accession>
<evidence type="ECO:0000313" key="2">
    <source>
        <dbReference type="EMBL" id="MVM35292.1"/>
    </source>
</evidence>
<dbReference type="InterPro" id="IPR018391">
    <property type="entry name" value="PQQ_b-propeller_rpt"/>
</dbReference>